<dbReference type="Proteomes" id="UP000008229">
    <property type="component" value="Chromosome"/>
</dbReference>
<reference evidence="2" key="2">
    <citation type="submission" date="2010-01" db="EMBL/GenBank/DDBJ databases">
        <title>The complete genome of Conexibacter woesei DSM 14684.</title>
        <authorList>
            <consortium name="US DOE Joint Genome Institute (JGI-PGF)"/>
            <person name="Lucas S."/>
            <person name="Copeland A."/>
            <person name="Lapidus A."/>
            <person name="Glavina del Rio T."/>
            <person name="Dalin E."/>
            <person name="Tice H."/>
            <person name="Bruce D."/>
            <person name="Goodwin L."/>
            <person name="Pitluck S."/>
            <person name="Kyrpides N."/>
            <person name="Mavromatis K."/>
            <person name="Ivanova N."/>
            <person name="Mikhailova N."/>
            <person name="Chertkov O."/>
            <person name="Brettin T."/>
            <person name="Detter J.C."/>
            <person name="Han C."/>
            <person name="Larimer F."/>
            <person name="Land M."/>
            <person name="Hauser L."/>
            <person name="Markowitz V."/>
            <person name="Cheng J.-F."/>
            <person name="Hugenholtz P."/>
            <person name="Woyke T."/>
            <person name="Wu D."/>
            <person name="Pukall R."/>
            <person name="Steenblock K."/>
            <person name="Schneider S."/>
            <person name="Klenk H.-P."/>
            <person name="Eisen J.A."/>
        </authorList>
    </citation>
    <scope>NUCLEOTIDE SEQUENCE [LARGE SCALE GENOMIC DNA]</scope>
    <source>
        <strain evidence="2">DSM 14684 / CIP 108061 / JCM 11494 / NBRC 100937 / ID131577</strain>
    </source>
</reference>
<dbReference type="STRING" id="469383.Cwoe_1701"/>
<sequence length="103" mass="10190" precursor="true">MSSNGHGRRAVGGAGGVSAAAPQLSGGMVIAADVEARVLGLRLLTLSADVAVTPSRLAAVGGRRPRVRPRPAAGSARGGGLALAARAIESGADDLRIARDQMP</sequence>
<dbReference type="KEGG" id="cwo:Cwoe_1701"/>
<name>D3F152_CONWI</name>
<proteinExistence type="predicted"/>
<protein>
    <submittedName>
        <fullName evidence="1">Uncharacterized protein</fullName>
    </submittedName>
</protein>
<dbReference type="RefSeq" id="WP_012933179.1">
    <property type="nucleotide sequence ID" value="NC_013739.1"/>
</dbReference>
<dbReference type="EMBL" id="CP001854">
    <property type="protein sequence ID" value="ADB50128.1"/>
    <property type="molecule type" value="Genomic_DNA"/>
</dbReference>
<gene>
    <name evidence="1" type="ordered locus">Cwoe_1701</name>
</gene>
<evidence type="ECO:0000313" key="1">
    <source>
        <dbReference type="EMBL" id="ADB50128.1"/>
    </source>
</evidence>
<organism evidence="1 2">
    <name type="scientific">Conexibacter woesei (strain DSM 14684 / CCUG 47730 / CIP 108061 / JCM 11494 / NBRC 100937 / ID131577)</name>
    <dbReference type="NCBI Taxonomy" id="469383"/>
    <lineage>
        <taxon>Bacteria</taxon>
        <taxon>Bacillati</taxon>
        <taxon>Actinomycetota</taxon>
        <taxon>Thermoleophilia</taxon>
        <taxon>Solirubrobacterales</taxon>
        <taxon>Conexibacteraceae</taxon>
        <taxon>Conexibacter</taxon>
    </lineage>
</organism>
<keyword evidence="2" id="KW-1185">Reference proteome</keyword>
<dbReference type="AlphaFoldDB" id="D3F152"/>
<evidence type="ECO:0000313" key="2">
    <source>
        <dbReference type="Proteomes" id="UP000008229"/>
    </source>
</evidence>
<reference evidence="1 2" key="1">
    <citation type="journal article" date="2010" name="Stand. Genomic Sci.">
        <title>Complete genome sequence of Conexibacter woesei type strain (ID131577).</title>
        <authorList>
            <person name="Pukall R."/>
            <person name="Lapidus A."/>
            <person name="Glavina Del Rio T."/>
            <person name="Copeland A."/>
            <person name="Tice H."/>
            <person name="Cheng J.-F."/>
            <person name="Lucas S."/>
            <person name="Chen F."/>
            <person name="Nolan M."/>
            <person name="Bruce D."/>
            <person name="Goodwin L."/>
            <person name="Pitluck S."/>
            <person name="Mavromatis K."/>
            <person name="Ivanova N."/>
            <person name="Ovchinnikova G."/>
            <person name="Pati A."/>
            <person name="Chen A."/>
            <person name="Palaniappan K."/>
            <person name="Land M."/>
            <person name="Hauser L."/>
            <person name="Chang Y.-J."/>
            <person name="Jeffries C.D."/>
            <person name="Chain P."/>
            <person name="Meincke L."/>
            <person name="Sims D."/>
            <person name="Brettin T."/>
            <person name="Detter J.C."/>
            <person name="Rohde M."/>
            <person name="Goeker M."/>
            <person name="Bristow J."/>
            <person name="Eisen J.A."/>
            <person name="Markowitz V."/>
            <person name="Kyrpides N.C."/>
            <person name="Klenk H.-P."/>
            <person name="Hugenholtz P."/>
        </authorList>
    </citation>
    <scope>NUCLEOTIDE SEQUENCE [LARGE SCALE GENOMIC DNA]</scope>
    <source>
        <strain evidence="2">DSM 14684 / CIP 108061 / JCM 11494 / NBRC 100937 / ID131577</strain>
    </source>
</reference>
<dbReference type="HOGENOM" id="CLU_2258959_0_0_11"/>
<accession>D3F152</accession>